<dbReference type="KEGG" id="sgra:EX895_002773"/>
<dbReference type="Proteomes" id="UP000306050">
    <property type="component" value="Chromosome SGRAM_16"/>
</dbReference>
<proteinExistence type="predicted"/>
<feature type="domain" description="Homeobox" evidence="4">
    <location>
        <begin position="159"/>
        <end position="219"/>
    </location>
</feature>
<feature type="compositionally biased region" description="Low complexity" evidence="3">
    <location>
        <begin position="664"/>
        <end position="692"/>
    </location>
</feature>
<evidence type="ECO:0000259" key="4">
    <source>
        <dbReference type="PROSITE" id="PS50071"/>
    </source>
</evidence>
<dbReference type="GeneID" id="40725668"/>
<dbReference type="OrthoDB" id="6159439at2759"/>
<dbReference type="SUPFAM" id="SSF46689">
    <property type="entry name" value="Homeodomain-like"/>
    <property type="match status" value="1"/>
</dbReference>
<evidence type="ECO:0000256" key="1">
    <source>
        <dbReference type="PROSITE-ProRule" id="PRU00108"/>
    </source>
</evidence>
<dbReference type="GO" id="GO:1990837">
    <property type="term" value="F:sequence-specific double-stranded DNA binding"/>
    <property type="evidence" value="ECO:0007669"/>
    <property type="project" value="TreeGrafter"/>
</dbReference>
<dbReference type="RefSeq" id="XP_029740406.1">
    <property type="nucleotide sequence ID" value="XM_029883371.1"/>
</dbReference>
<keyword evidence="1 2" id="KW-0371">Homeobox</keyword>
<feature type="compositionally biased region" description="Basic residues" evidence="3">
    <location>
        <begin position="311"/>
        <end position="321"/>
    </location>
</feature>
<feature type="compositionally biased region" description="Low complexity" evidence="3">
    <location>
        <begin position="156"/>
        <end position="165"/>
    </location>
</feature>
<dbReference type="Gene3D" id="1.10.10.60">
    <property type="entry name" value="Homeodomain-like"/>
    <property type="match status" value="1"/>
</dbReference>
<dbReference type="InterPro" id="IPR009057">
    <property type="entry name" value="Homeodomain-like_sf"/>
</dbReference>
<gene>
    <name evidence="5" type="ORF">EX895_002773</name>
</gene>
<dbReference type="AlphaFoldDB" id="A0A4U7KV05"/>
<dbReference type="Pfam" id="PF00046">
    <property type="entry name" value="Homeodomain"/>
    <property type="match status" value="1"/>
</dbReference>
<feature type="region of interest" description="Disordered" evidence="3">
    <location>
        <begin position="311"/>
        <end position="331"/>
    </location>
</feature>
<feature type="compositionally biased region" description="Polar residues" evidence="3">
    <location>
        <begin position="597"/>
        <end position="607"/>
    </location>
</feature>
<comment type="caution">
    <text evidence="5">The sequence shown here is derived from an EMBL/GenBank/DDBJ whole genome shotgun (WGS) entry which is preliminary data.</text>
</comment>
<dbReference type="GO" id="GO:0005634">
    <property type="term" value="C:nucleus"/>
    <property type="evidence" value="ECO:0007669"/>
    <property type="project" value="UniProtKB-SubCell"/>
</dbReference>
<comment type="subcellular location">
    <subcellularLocation>
        <location evidence="1 2">Nucleus</location>
    </subcellularLocation>
</comment>
<organism evidence="5 6">
    <name type="scientific">Sporisorium graminicola</name>
    <dbReference type="NCBI Taxonomy" id="280036"/>
    <lineage>
        <taxon>Eukaryota</taxon>
        <taxon>Fungi</taxon>
        <taxon>Dikarya</taxon>
        <taxon>Basidiomycota</taxon>
        <taxon>Ustilaginomycotina</taxon>
        <taxon>Ustilaginomycetes</taxon>
        <taxon>Ustilaginales</taxon>
        <taxon>Ustilaginaceae</taxon>
        <taxon>Sporisorium</taxon>
    </lineage>
</organism>
<keyword evidence="6" id="KW-1185">Reference proteome</keyword>
<feature type="region of interest" description="Disordered" evidence="3">
    <location>
        <begin position="592"/>
        <end position="797"/>
    </location>
</feature>
<dbReference type="EMBL" id="SRRM01000009">
    <property type="protein sequence ID" value="TKY88421.1"/>
    <property type="molecule type" value="Genomic_DNA"/>
</dbReference>
<feature type="compositionally biased region" description="Low complexity" evidence="3">
    <location>
        <begin position="62"/>
        <end position="74"/>
    </location>
</feature>
<reference evidence="5 6" key="1">
    <citation type="submission" date="2019-05" db="EMBL/GenBank/DDBJ databases">
        <title>Sporisorium graminicola CBS 10092 draft sequencing and annotation.</title>
        <authorList>
            <person name="Solano-Gonzalez S."/>
            <person name="Caddick M.X."/>
            <person name="Darby A."/>
        </authorList>
    </citation>
    <scope>NUCLEOTIDE SEQUENCE [LARGE SCALE GENOMIC DNA]</scope>
    <source>
        <strain evidence="5 6">CBS 10092</strain>
    </source>
</reference>
<dbReference type="InterPro" id="IPR001356">
    <property type="entry name" value="HD"/>
</dbReference>
<accession>A0A4U7KV05</accession>
<keyword evidence="1 2" id="KW-0539">Nucleus</keyword>
<dbReference type="InterPro" id="IPR052631">
    <property type="entry name" value="Paired_homeobox_Bicoid"/>
</dbReference>
<feature type="region of interest" description="Disordered" evidence="3">
    <location>
        <begin position="542"/>
        <end position="575"/>
    </location>
</feature>
<name>A0A4U7KV05_9BASI</name>
<sequence length="797" mass="87321">MLVTHTSLSSMVNTSVAGALPLPPILPSSPASFRAPLSSTYSSPRLHRHHPYRHSPPAMSNAAASSSSTTTTASPVAVEKQLQQEDFSLSDEEMLLCDRDEEEEGTGVDSDEVWSNCSSADNARHGQGRARPATHSDAAAPGSGRCRSTQQHDAASTTSSNGRSRRLLSLEQSKVLYKILDKTHFPSTQLREAAASQLGVSPRKVQVWFQNRRQVGKKRMMEAVTSIVATQPTISLEMLQEQLQVTLSPSKPDGSPQVVMVEDERTRAWRRHTIRLALNPSEQEEAECKAALRELERGCSRDPREFQFPLPHHHHHRHHQQAQRDRYAGPAPGYASEAREMELRRAVTGADGRSRIRATRSAATLRISVPMSSPAPLIATSTYADVQSGGATPTYTGPGSATHLETLSARTPRAAGGEGMLVMPPLTPTAARSAIAPPAIVTSQKESFSIPALPPPAHRMNDDRRYLYHHQQQQQQQQRAIRVEPQYHVQQQHGVPRRDRSATLPVQAWDAEAVAVAEAENFPRHVRGSSAADWYAEQHSRTYYHQQPQQQQQQRARVSPPYPSTVPKYTGGDRAVRYRSATETQAAARLAPLLPSMHSNTATSSSLPAGVAQQQRREKERYAPYPPSRTYPAQQPQQQQYAGMLRPPDSAGLAGGRSRSISTPLHRPLLDLRLSSPNPRSRAARRALSPPAFTSTRRRDEECDAFPATSAAVASGGGAGTPPPPSSSSSSLSLHRHLSPPDQPLRLRSATSSFESVLRHHQQQQQQPLERHTANAAAQAAESRSTLMDVRTLTNAS</sequence>
<dbReference type="PROSITE" id="PS50071">
    <property type="entry name" value="HOMEOBOX_2"/>
    <property type="match status" value="1"/>
</dbReference>
<dbReference type="PANTHER" id="PTHR46255">
    <property type="entry name" value="SHORT STATURE HOMEOBOX"/>
    <property type="match status" value="1"/>
</dbReference>
<evidence type="ECO:0000313" key="6">
    <source>
        <dbReference type="Proteomes" id="UP000306050"/>
    </source>
</evidence>
<protein>
    <recommendedName>
        <fullName evidence="4">Homeobox domain-containing protein</fullName>
    </recommendedName>
</protein>
<keyword evidence="1 2" id="KW-0238">DNA-binding</keyword>
<feature type="region of interest" description="Disordered" evidence="3">
    <location>
        <begin position="33"/>
        <end position="75"/>
    </location>
</feature>
<feature type="DNA-binding region" description="Homeobox" evidence="1">
    <location>
        <begin position="161"/>
        <end position="220"/>
    </location>
</feature>
<feature type="compositionally biased region" description="Low complexity" evidence="3">
    <location>
        <begin position="631"/>
        <end position="642"/>
    </location>
</feature>
<feature type="compositionally biased region" description="Acidic residues" evidence="3">
    <location>
        <begin position="101"/>
        <end position="112"/>
    </location>
</feature>
<evidence type="ECO:0000256" key="2">
    <source>
        <dbReference type="RuleBase" id="RU000682"/>
    </source>
</evidence>
<evidence type="ECO:0000313" key="5">
    <source>
        <dbReference type="EMBL" id="TKY88421.1"/>
    </source>
</evidence>
<dbReference type="GO" id="GO:0000981">
    <property type="term" value="F:DNA-binding transcription factor activity, RNA polymerase II-specific"/>
    <property type="evidence" value="ECO:0007669"/>
    <property type="project" value="TreeGrafter"/>
</dbReference>
<dbReference type="CDD" id="cd00086">
    <property type="entry name" value="homeodomain"/>
    <property type="match status" value="1"/>
</dbReference>
<evidence type="ECO:0000256" key="3">
    <source>
        <dbReference type="SAM" id="MobiDB-lite"/>
    </source>
</evidence>
<feature type="region of interest" description="Disordered" evidence="3">
    <location>
        <begin position="101"/>
        <end position="165"/>
    </location>
</feature>
<feature type="compositionally biased region" description="Polar residues" evidence="3">
    <location>
        <begin position="782"/>
        <end position="797"/>
    </location>
</feature>
<dbReference type="PANTHER" id="PTHR46255:SF3">
    <property type="entry name" value="HOMEOBOX DOMAIN-CONTAINING PROTEIN"/>
    <property type="match status" value="1"/>
</dbReference>
<feature type="compositionally biased region" description="Polar residues" evidence="3">
    <location>
        <begin position="146"/>
        <end position="155"/>
    </location>
</feature>
<dbReference type="SMART" id="SM00389">
    <property type="entry name" value="HOX"/>
    <property type="match status" value="1"/>
</dbReference>